<dbReference type="AlphaFoldDB" id="A0A644WGY0"/>
<proteinExistence type="predicted"/>
<comment type="caution">
    <text evidence="1">The sequence shown here is derived from an EMBL/GenBank/DDBJ whole genome shotgun (WGS) entry which is preliminary data.</text>
</comment>
<gene>
    <name evidence="1" type="ORF">SDC9_49396</name>
</gene>
<accession>A0A644WGY0</accession>
<organism evidence="1">
    <name type="scientific">bioreactor metagenome</name>
    <dbReference type="NCBI Taxonomy" id="1076179"/>
    <lineage>
        <taxon>unclassified sequences</taxon>
        <taxon>metagenomes</taxon>
        <taxon>ecological metagenomes</taxon>
    </lineage>
</organism>
<protein>
    <submittedName>
        <fullName evidence="1">Uncharacterized protein</fullName>
    </submittedName>
</protein>
<dbReference type="EMBL" id="VSSQ01000927">
    <property type="protein sequence ID" value="MPM03136.1"/>
    <property type="molecule type" value="Genomic_DNA"/>
</dbReference>
<name>A0A644WGY0_9ZZZZ</name>
<sequence length="63" mass="7083">MRETIVFRDNLEDILAFSNGKHLLTIKDVSTFTGRDPRWCKKAYGIDPAKGISAATLARKLCE</sequence>
<reference evidence="1" key="1">
    <citation type="submission" date="2019-08" db="EMBL/GenBank/DDBJ databases">
        <authorList>
            <person name="Kucharzyk K."/>
            <person name="Murdoch R.W."/>
            <person name="Higgins S."/>
            <person name="Loffler F."/>
        </authorList>
    </citation>
    <scope>NUCLEOTIDE SEQUENCE</scope>
</reference>
<evidence type="ECO:0000313" key="1">
    <source>
        <dbReference type="EMBL" id="MPM03136.1"/>
    </source>
</evidence>